<evidence type="ECO:0000256" key="1">
    <source>
        <dbReference type="SAM" id="Phobius"/>
    </source>
</evidence>
<dbReference type="RefSeq" id="WP_180280042.1">
    <property type="nucleotide sequence ID" value="NZ_JABFDB010000001.1"/>
</dbReference>
<keyword evidence="1" id="KW-1133">Transmembrane helix</keyword>
<sequence>MAQIVTHRVDHLANAAFGALALAIVVATLHLLGIAPAGSPTGGAKTATIPPAAGQLHTPAATPKEMAARDESVVQVPAGRLGVSWQVPAAVSRPAPPPARPAAP</sequence>
<accession>A0ABX2T2E8</accession>
<gene>
    <name evidence="2" type="ORF">HND93_01065</name>
</gene>
<comment type="caution">
    <text evidence="2">The sequence shown here is derived from an EMBL/GenBank/DDBJ whole genome shotgun (WGS) entry which is preliminary data.</text>
</comment>
<organism evidence="2 3">
    <name type="scientific">Azospirillum oleiclasticum</name>
    <dbReference type="NCBI Taxonomy" id="2735135"/>
    <lineage>
        <taxon>Bacteria</taxon>
        <taxon>Pseudomonadati</taxon>
        <taxon>Pseudomonadota</taxon>
        <taxon>Alphaproteobacteria</taxon>
        <taxon>Rhodospirillales</taxon>
        <taxon>Azospirillaceae</taxon>
        <taxon>Azospirillum</taxon>
    </lineage>
</organism>
<keyword evidence="3" id="KW-1185">Reference proteome</keyword>
<keyword evidence="1" id="KW-0472">Membrane</keyword>
<protein>
    <recommendedName>
        <fullName evidence="4">Energy transducer TonB</fullName>
    </recommendedName>
</protein>
<dbReference type="EMBL" id="JABFDB010000001">
    <property type="protein sequence ID" value="NYZ18286.1"/>
    <property type="molecule type" value="Genomic_DNA"/>
</dbReference>
<evidence type="ECO:0008006" key="4">
    <source>
        <dbReference type="Google" id="ProtNLM"/>
    </source>
</evidence>
<feature type="transmembrane region" description="Helical" evidence="1">
    <location>
        <begin position="12"/>
        <end position="32"/>
    </location>
</feature>
<dbReference type="Proteomes" id="UP000584642">
    <property type="component" value="Unassembled WGS sequence"/>
</dbReference>
<reference evidence="2 3" key="1">
    <citation type="submission" date="2020-05" db="EMBL/GenBank/DDBJ databases">
        <title>Azospirillum oleiclasticum sp. nov, a nitrogen-fixing and heavy crude oil-emulsifying bacterium isolated from the crude oil of Yumen Oilfield.</title>
        <authorList>
            <person name="Wu D."/>
            <person name="Cai M."/>
            <person name="Zhang X."/>
        </authorList>
    </citation>
    <scope>NUCLEOTIDE SEQUENCE [LARGE SCALE GENOMIC DNA]</scope>
    <source>
        <strain evidence="2 3">ROY-1-1-2</strain>
    </source>
</reference>
<keyword evidence="1" id="KW-0812">Transmembrane</keyword>
<name>A0ABX2T2E8_9PROT</name>
<evidence type="ECO:0000313" key="2">
    <source>
        <dbReference type="EMBL" id="NYZ18286.1"/>
    </source>
</evidence>
<proteinExistence type="predicted"/>
<evidence type="ECO:0000313" key="3">
    <source>
        <dbReference type="Proteomes" id="UP000584642"/>
    </source>
</evidence>